<dbReference type="PANTHER" id="PTHR12522:SF4">
    <property type="entry name" value="ZINC FINGER PROTEIN ELBOW"/>
    <property type="match status" value="1"/>
</dbReference>
<organism evidence="5">
    <name type="scientific">Notodromas monacha</name>
    <dbReference type="NCBI Taxonomy" id="399045"/>
    <lineage>
        <taxon>Eukaryota</taxon>
        <taxon>Metazoa</taxon>
        <taxon>Ecdysozoa</taxon>
        <taxon>Arthropoda</taxon>
        <taxon>Crustacea</taxon>
        <taxon>Oligostraca</taxon>
        <taxon>Ostracoda</taxon>
        <taxon>Podocopa</taxon>
        <taxon>Podocopida</taxon>
        <taxon>Cypridocopina</taxon>
        <taxon>Cypridoidea</taxon>
        <taxon>Cyprididae</taxon>
        <taxon>Notodromas</taxon>
    </lineage>
</organism>
<name>A0A7R9BPX7_9CRUS</name>
<dbReference type="AlphaFoldDB" id="A0A7R9BPX7"/>
<evidence type="ECO:0000313" key="5">
    <source>
        <dbReference type="EMBL" id="CAD7278270.1"/>
    </source>
</evidence>
<accession>A0A7R9BPX7</accession>
<reference evidence="5" key="1">
    <citation type="submission" date="2020-11" db="EMBL/GenBank/DDBJ databases">
        <authorList>
            <person name="Tran Van P."/>
        </authorList>
    </citation>
    <scope>NUCLEOTIDE SEQUENCE</scope>
</reference>
<evidence type="ECO:0000256" key="3">
    <source>
        <dbReference type="ARBA" id="ARBA00022833"/>
    </source>
</evidence>
<dbReference type="GO" id="GO:0045892">
    <property type="term" value="P:negative regulation of DNA-templated transcription"/>
    <property type="evidence" value="ECO:0007669"/>
    <property type="project" value="TreeGrafter"/>
</dbReference>
<dbReference type="GO" id="GO:0008270">
    <property type="term" value="F:zinc ion binding"/>
    <property type="evidence" value="ECO:0007669"/>
    <property type="project" value="UniProtKB-KW"/>
</dbReference>
<evidence type="ECO:0000256" key="1">
    <source>
        <dbReference type="ARBA" id="ARBA00022723"/>
    </source>
</evidence>
<keyword evidence="2" id="KW-0863">Zinc-finger</keyword>
<dbReference type="OrthoDB" id="10054079at2759"/>
<dbReference type="EMBL" id="CAJPEX010001173">
    <property type="protein sequence ID" value="CAG0918422.1"/>
    <property type="molecule type" value="Genomic_DNA"/>
</dbReference>
<keyword evidence="3" id="KW-0862">Zinc</keyword>
<gene>
    <name evidence="5" type="ORF">NMOB1V02_LOCUS5978</name>
</gene>
<sequence>MATRICQLENGVMMSFDGVLLVSGPQLDANKSPLALLAQTCSQIGADLGPTHPKITKASSAVNGRVKKDSSSSSVSPVDSLKHSGLLASPSPSLDKCRSLDPGEPDHQEAHLIVAYVRGGDDDSGDDRSSMANMAVHGLKKEFPVVSRHYTCRVHEATRARTLSHQ</sequence>
<dbReference type="Proteomes" id="UP000678499">
    <property type="component" value="Unassembled WGS sequence"/>
</dbReference>
<protein>
    <submittedName>
        <fullName evidence="5">Uncharacterized protein</fullName>
    </submittedName>
</protein>
<dbReference type="EMBL" id="OA883210">
    <property type="protein sequence ID" value="CAD7278270.1"/>
    <property type="molecule type" value="Genomic_DNA"/>
</dbReference>
<keyword evidence="1" id="KW-0479">Metal-binding</keyword>
<evidence type="ECO:0000313" key="6">
    <source>
        <dbReference type="Proteomes" id="UP000678499"/>
    </source>
</evidence>
<dbReference type="InterPro" id="IPR051520">
    <property type="entry name" value="Elbow/Noc_ZnFinger"/>
</dbReference>
<evidence type="ECO:0000256" key="2">
    <source>
        <dbReference type="ARBA" id="ARBA00022771"/>
    </source>
</evidence>
<keyword evidence="6" id="KW-1185">Reference proteome</keyword>
<dbReference type="GO" id="GO:0005634">
    <property type="term" value="C:nucleus"/>
    <property type="evidence" value="ECO:0007669"/>
    <property type="project" value="TreeGrafter"/>
</dbReference>
<dbReference type="PANTHER" id="PTHR12522">
    <property type="entry name" value="ZINC-FINGER PROTEIN NOLZ1-RELATED"/>
    <property type="match status" value="1"/>
</dbReference>
<feature type="region of interest" description="Disordered" evidence="4">
    <location>
        <begin position="60"/>
        <end position="105"/>
    </location>
</feature>
<evidence type="ECO:0000256" key="4">
    <source>
        <dbReference type="SAM" id="MobiDB-lite"/>
    </source>
</evidence>
<feature type="compositionally biased region" description="Basic and acidic residues" evidence="4">
    <location>
        <begin position="95"/>
        <end position="105"/>
    </location>
</feature>
<proteinExistence type="predicted"/>